<reference evidence="2 3" key="1">
    <citation type="submission" date="2024-02" db="EMBL/GenBank/DDBJ databases">
        <authorList>
            <person name="Chen Y."/>
            <person name="Shah S."/>
            <person name="Dougan E. K."/>
            <person name="Thang M."/>
            <person name="Chan C."/>
        </authorList>
    </citation>
    <scope>NUCLEOTIDE SEQUENCE [LARGE SCALE GENOMIC DNA]</scope>
</reference>
<dbReference type="EMBL" id="CAXAMM010007086">
    <property type="protein sequence ID" value="CAK9013206.1"/>
    <property type="molecule type" value="Genomic_DNA"/>
</dbReference>
<feature type="region of interest" description="Disordered" evidence="1">
    <location>
        <begin position="117"/>
        <end position="136"/>
    </location>
</feature>
<organism evidence="2 3">
    <name type="scientific">Durusdinium trenchii</name>
    <dbReference type="NCBI Taxonomy" id="1381693"/>
    <lineage>
        <taxon>Eukaryota</taxon>
        <taxon>Sar</taxon>
        <taxon>Alveolata</taxon>
        <taxon>Dinophyceae</taxon>
        <taxon>Suessiales</taxon>
        <taxon>Symbiodiniaceae</taxon>
        <taxon>Durusdinium</taxon>
    </lineage>
</organism>
<sequence length="413" mass="45736">AMVARAADWCGMAGDACVFGEADAGRPVRLKGKQARCTFCDAEALTAACATAAGRDKLVPRLRRMAVASREKAVEERIAEEFRAHFRRALAGAPGRGLQRASRKRPAVAADTWEHVVGKRSSHTAPTSASAKKKYRQEVLDDRARARRHFGLAGRAVRGEEVSNDTGLPPPKRSKLALDIYNWCCNTLWGMCRVCSSMVPMPLTPSRLSNFRPSPWATLSECSRCQAKVRCNAPVPEDIPEALRGLAPASIQALALLEIDVGLEIRAAHNSGYRQHATMARFFWHSRSSKDRIQDLVDEEQRTKALAARRFLLDADGCSYRGFEKEHKKFLGKHPATDARSRRRLAYIETPGDWLCLIVVRNTDARRLGRAVGPTMEDFVYGHVASEDEDAEEADDDGQRHSIKRAYAALALS</sequence>
<protein>
    <submittedName>
        <fullName evidence="2">Uncharacterized protein</fullName>
    </submittedName>
</protein>
<keyword evidence="3" id="KW-1185">Reference proteome</keyword>
<accession>A0ABP0JFX4</accession>
<gene>
    <name evidence="2" type="ORF">SCF082_LOCUS11831</name>
</gene>
<feature type="non-terminal residue" evidence="2">
    <location>
        <position position="413"/>
    </location>
</feature>
<proteinExistence type="predicted"/>
<feature type="non-terminal residue" evidence="2">
    <location>
        <position position="1"/>
    </location>
</feature>
<evidence type="ECO:0000256" key="1">
    <source>
        <dbReference type="SAM" id="MobiDB-lite"/>
    </source>
</evidence>
<evidence type="ECO:0000313" key="3">
    <source>
        <dbReference type="Proteomes" id="UP001642464"/>
    </source>
</evidence>
<dbReference type="Proteomes" id="UP001642464">
    <property type="component" value="Unassembled WGS sequence"/>
</dbReference>
<name>A0ABP0JFX4_9DINO</name>
<evidence type="ECO:0000313" key="2">
    <source>
        <dbReference type="EMBL" id="CAK9013206.1"/>
    </source>
</evidence>
<comment type="caution">
    <text evidence="2">The sequence shown here is derived from an EMBL/GenBank/DDBJ whole genome shotgun (WGS) entry which is preliminary data.</text>
</comment>